<reference evidence="3 4" key="1">
    <citation type="submission" date="2016-10" db="EMBL/GenBank/DDBJ databases">
        <title>Rodentibacter gen. nov. and new species.</title>
        <authorList>
            <person name="Christensen H."/>
        </authorList>
    </citation>
    <scope>NUCLEOTIDE SEQUENCE [LARGE SCALE GENOMIC DNA]</scope>
    <source>
        <strain evidence="3 4">1998236014</strain>
    </source>
</reference>
<feature type="transmembrane region" description="Helical" evidence="1">
    <location>
        <begin position="244"/>
        <end position="263"/>
    </location>
</feature>
<keyword evidence="1" id="KW-1133">Transmembrane helix</keyword>
<dbReference type="InterPro" id="IPR037185">
    <property type="entry name" value="EmrE-like"/>
</dbReference>
<dbReference type="Pfam" id="PF00892">
    <property type="entry name" value="EamA"/>
    <property type="match status" value="1"/>
</dbReference>
<dbReference type="Proteomes" id="UP000188820">
    <property type="component" value="Unassembled WGS sequence"/>
</dbReference>
<feature type="domain" description="EamA" evidence="2">
    <location>
        <begin position="4"/>
        <end position="134"/>
    </location>
</feature>
<evidence type="ECO:0000313" key="3">
    <source>
        <dbReference type="EMBL" id="OOF65974.1"/>
    </source>
</evidence>
<feature type="transmembrane region" description="Helical" evidence="1">
    <location>
        <begin position="5"/>
        <end position="22"/>
    </location>
</feature>
<protein>
    <recommendedName>
        <fullName evidence="2">EamA domain-containing protein</fullName>
    </recommendedName>
</protein>
<feature type="transmembrane region" description="Helical" evidence="1">
    <location>
        <begin position="181"/>
        <end position="202"/>
    </location>
</feature>
<evidence type="ECO:0000259" key="2">
    <source>
        <dbReference type="Pfam" id="PF00892"/>
    </source>
</evidence>
<dbReference type="PANTHER" id="PTHR22911:SF137">
    <property type="entry name" value="SOLUTE CARRIER FAMILY 35 MEMBER G2-RELATED"/>
    <property type="match status" value="1"/>
</dbReference>
<dbReference type="SUPFAM" id="SSF103481">
    <property type="entry name" value="Multidrug resistance efflux transporter EmrE"/>
    <property type="match status" value="1"/>
</dbReference>
<comment type="caution">
    <text evidence="3">The sequence shown here is derived from an EMBL/GenBank/DDBJ whole genome shotgun (WGS) entry which is preliminary data.</text>
</comment>
<feature type="transmembrane region" description="Helical" evidence="1">
    <location>
        <begin position="70"/>
        <end position="92"/>
    </location>
</feature>
<feature type="transmembrane region" description="Helical" evidence="1">
    <location>
        <begin position="123"/>
        <end position="140"/>
    </location>
</feature>
<evidence type="ECO:0000313" key="4">
    <source>
        <dbReference type="Proteomes" id="UP000188820"/>
    </source>
</evidence>
<keyword evidence="4" id="KW-1185">Reference proteome</keyword>
<dbReference type="RefSeq" id="WP_077464653.1">
    <property type="nucleotide sequence ID" value="NZ_MLAA01000067.1"/>
</dbReference>
<proteinExistence type="predicted"/>
<dbReference type="InterPro" id="IPR000620">
    <property type="entry name" value="EamA_dom"/>
</dbReference>
<gene>
    <name evidence="3" type="ORF">BKG89_10575</name>
</gene>
<keyword evidence="1" id="KW-0812">Transmembrane</keyword>
<organism evidence="3 4">
    <name type="scientific">Rodentibacter caecimuris</name>
    <dbReference type="NCBI Taxonomy" id="1796644"/>
    <lineage>
        <taxon>Bacteria</taxon>
        <taxon>Pseudomonadati</taxon>
        <taxon>Pseudomonadota</taxon>
        <taxon>Gammaproteobacteria</taxon>
        <taxon>Pasteurellales</taxon>
        <taxon>Pasteurellaceae</taxon>
        <taxon>Rodentibacter</taxon>
    </lineage>
</organism>
<dbReference type="EMBL" id="MLAA01000067">
    <property type="protein sequence ID" value="OOF65974.1"/>
    <property type="molecule type" value="Genomic_DNA"/>
</dbReference>
<feature type="transmembrane region" description="Helical" evidence="1">
    <location>
        <begin position="98"/>
        <end position="116"/>
    </location>
</feature>
<dbReference type="PANTHER" id="PTHR22911">
    <property type="entry name" value="ACYL-MALONYL CONDENSING ENZYME-RELATED"/>
    <property type="match status" value="1"/>
</dbReference>
<feature type="transmembrane region" description="Helical" evidence="1">
    <location>
        <begin position="269"/>
        <end position="289"/>
    </location>
</feature>
<sequence>MRKEYLIGMLSGFLWALSGIVYQKLYYNYPNLNIFFINLIILLLIEFLSLLGITFFFCKKRNYLPGLNRRNVLAAISGILGGPLAMYCYLISIQFIGVSYSTSITASYPIIVALFSKNKTKEKLLFIGFVLFIIFLNIEIEHDLNIFGLSLASSAALLWAIEITFSSYTMRNNNVSAEEAYFIRQLFSVIFYIILLVIYLFLKKDILNINVKEQIDDIFFIQFISILAISTGLSYFLYYKSLEIFEPIIAMGLNITYNAWSIILLMENILHPKLILIFSLLILYILLLVKREKFK</sequence>
<feature type="transmembrane region" description="Helical" evidence="1">
    <location>
        <begin position="218"/>
        <end position="237"/>
    </location>
</feature>
<evidence type="ECO:0000256" key="1">
    <source>
        <dbReference type="SAM" id="Phobius"/>
    </source>
</evidence>
<name>A0ABX3KUU6_9PAST</name>
<accession>A0ABX3KUU6</accession>
<feature type="transmembrane region" description="Helical" evidence="1">
    <location>
        <begin position="146"/>
        <end position="169"/>
    </location>
</feature>
<feature type="transmembrane region" description="Helical" evidence="1">
    <location>
        <begin position="34"/>
        <end position="58"/>
    </location>
</feature>
<keyword evidence="1" id="KW-0472">Membrane</keyword>